<dbReference type="SUPFAM" id="SSF52540">
    <property type="entry name" value="P-loop containing nucleoside triphosphate hydrolases"/>
    <property type="match status" value="1"/>
</dbReference>
<feature type="domain" description="OLD protein-like TOPRIM" evidence="2">
    <location>
        <begin position="455"/>
        <end position="522"/>
    </location>
</feature>
<dbReference type="Pfam" id="PF13175">
    <property type="entry name" value="AAA_15"/>
    <property type="match status" value="1"/>
</dbReference>
<organism evidence="3 4">
    <name type="scientific">Mesonia ostreae</name>
    <dbReference type="NCBI Taxonomy" id="861110"/>
    <lineage>
        <taxon>Bacteria</taxon>
        <taxon>Pseudomonadati</taxon>
        <taxon>Bacteroidota</taxon>
        <taxon>Flavobacteriia</taxon>
        <taxon>Flavobacteriales</taxon>
        <taxon>Flavobacteriaceae</taxon>
        <taxon>Mesonia</taxon>
    </lineage>
</organism>
<evidence type="ECO:0000313" key="3">
    <source>
        <dbReference type="EMBL" id="MDT0294404.1"/>
    </source>
</evidence>
<dbReference type="InterPro" id="IPR051396">
    <property type="entry name" value="Bact_Antivir_Def_Nuclease"/>
</dbReference>
<feature type="domain" description="Endonuclease GajA/Old nuclease/RecF-like AAA" evidence="1">
    <location>
        <begin position="20"/>
        <end position="407"/>
    </location>
</feature>
<dbReference type="RefSeq" id="WP_311401341.1">
    <property type="nucleotide sequence ID" value="NZ_JAVRBG010000005.1"/>
</dbReference>
<comment type="caution">
    <text evidence="3">The sequence shown here is derived from an EMBL/GenBank/DDBJ whole genome shotgun (WGS) entry which is preliminary data.</text>
</comment>
<evidence type="ECO:0000259" key="2">
    <source>
        <dbReference type="Pfam" id="PF20469"/>
    </source>
</evidence>
<dbReference type="Pfam" id="PF20469">
    <property type="entry name" value="OLD-like_TOPRIM"/>
    <property type="match status" value="1"/>
</dbReference>
<dbReference type="PANTHER" id="PTHR43581:SF2">
    <property type="entry name" value="EXCINUCLEASE ATPASE SUBUNIT"/>
    <property type="match status" value="1"/>
</dbReference>
<accession>A0ABU2KI99</accession>
<proteinExistence type="predicted"/>
<dbReference type="InterPro" id="IPR041685">
    <property type="entry name" value="AAA_GajA/Old/RecF-like"/>
</dbReference>
<evidence type="ECO:0000259" key="1">
    <source>
        <dbReference type="Pfam" id="PF13175"/>
    </source>
</evidence>
<dbReference type="Proteomes" id="UP001182991">
    <property type="component" value="Unassembled WGS sequence"/>
</dbReference>
<dbReference type="CDD" id="cd01026">
    <property type="entry name" value="TOPRIM_OLD"/>
    <property type="match status" value="1"/>
</dbReference>
<dbReference type="PANTHER" id="PTHR43581">
    <property type="entry name" value="ATP/GTP PHOSPHATASE"/>
    <property type="match status" value="1"/>
</dbReference>
<sequence length="723" mass="82385">MFKKLMGNHWLFYCFKIIIMHISSLSIRNFRNFYKSKFIFKKGINTILGENGSGKTNLFFALRVLIDDKLPRYIRFNESDFNRGLGKWAGHWIILSVTFDELDASEEAQVLAVQSSGDMEGSKKTGSYSVYFRPKYQFRKELYDYSQTAGKSVAGLQLFFDKLTIDDYETSYLCRGSGDFSDDTTYKKYVGDFDAVEFPNPDDKEELIFGTFLPREISVHNEVSCTFIKALRDVESDLRSYSTNPLINLLRGKEKTIEVSKQTDIIDSVNKLNDQISSLKEVKDVKDGIDKSIKEAVGTTYGPNIDVKSELPNDMEKLLQSLKLWVGDPDEEGYMGKIWELSLGGANMIYLSLKLLEYEKIRTDRIANFLLIEEPEAHIHTHIQKTLFDNVQTNKTQVIISTHSTHISSVSRISSVNILSRGNMQTLVYQPSNNLDDDYITRAERYLDAIRSNLLFAKGVVLVEGDAEQILIPQMFKKVFGISLDEIGISLVNIGSTGFKNVARLFHKDRIQKNCAILTDLDASIVNLPANEVDDSAYEKHCRASQISGAERKKELDKFCDKNDFLIPFYSKYTFEVDFLLNGNSHEYVQSLPEIFKQQAAIDSSKKKLEEKSVSIAGVEVLRLADKKGKGWLALVVADNLVYNTYIPEYILKAVAFASSHLNNASKAKTAKYRLRKISRSKNDSYYDVATKISFKDKEDQQVIDDYIANFPNDQFTKFLSFI</sequence>
<keyword evidence="4" id="KW-1185">Reference proteome</keyword>
<protein>
    <submittedName>
        <fullName evidence="3">AAA family ATPase</fullName>
    </submittedName>
</protein>
<dbReference type="EMBL" id="JAVRBG010000005">
    <property type="protein sequence ID" value="MDT0294404.1"/>
    <property type="molecule type" value="Genomic_DNA"/>
</dbReference>
<dbReference type="InterPro" id="IPR034139">
    <property type="entry name" value="TOPRIM_OLD"/>
</dbReference>
<evidence type="ECO:0000313" key="4">
    <source>
        <dbReference type="Proteomes" id="UP001182991"/>
    </source>
</evidence>
<dbReference type="InterPro" id="IPR027417">
    <property type="entry name" value="P-loop_NTPase"/>
</dbReference>
<reference evidence="4" key="1">
    <citation type="submission" date="2023-07" db="EMBL/GenBank/DDBJ databases">
        <title>Isolating and identifying novel microbial strains from the Mariana Trench.</title>
        <authorList>
            <person name="Fu H."/>
        </authorList>
    </citation>
    <scope>NUCLEOTIDE SEQUENCE [LARGE SCALE GENOMIC DNA]</scope>
    <source>
        <strain evidence="4">T-y2</strain>
    </source>
</reference>
<dbReference type="Gene3D" id="3.40.50.300">
    <property type="entry name" value="P-loop containing nucleotide triphosphate hydrolases"/>
    <property type="match status" value="2"/>
</dbReference>
<name>A0ABU2KI99_9FLAO</name>
<gene>
    <name evidence="3" type="ORF">RLT85_07135</name>
</gene>